<dbReference type="InterPro" id="IPR015422">
    <property type="entry name" value="PyrdxlP-dep_Trfase_small"/>
</dbReference>
<dbReference type="GO" id="GO:0003677">
    <property type="term" value="F:DNA binding"/>
    <property type="evidence" value="ECO:0007669"/>
    <property type="project" value="UniProtKB-KW"/>
</dbReference>
<dbReference type="GO" id="GO:0003700">
    <property type="term" value="F:DNA-binding transcription factor activity"/>
    <property type="evidence" value="ECO:0007669"/>
    <property type="project" value="InterPro"/>
</dbReference>
<evidence type="ECO:0000256" key="3">
    <source>
        <dbReference type="ARBA" id="ARBA00023015"/>
    </source>
</evidence>
<name>A0A846QME6_9BACT</name>
<dbReference type="SUPFAM" id="SSF53383">
    <property type="entry name" value="PLP-dependent transferases"/>
    <property type="match status" value="1"/>
</dbReference>
<dbReference type="EMBL" id="JAATJA010000002">
    <property type="protein sequence ID" value="NJB68357.1"/>
    <property type="molecule type" value="Genomic_DNA"/>
</dbReference>
<reference evidence="7 8" key="1">
    <citation type="submission" date="2020-03" db="EMBL/GenBank/DDBJ databases">
        <title>Genomic Encyclopedia of Type Strains, Phase IV (KMG-IV): sequencing the most valuable type-strain genomes for metagenomic binning, comparative biology and taxonomic classification.</title>
        <authorList>
            <person name="Goeker M."/>
        </authorList>
    </citation>
    <scope>NUCLEOTIDE SEQUENCE [LARGE SCALE GENOMIC DNA]</scope>
    <source>
        <strain evidence="7 8">DSM 24233</strain>
    </source>
</reference>
<accession>A0A846QME6</accession>
<feature type="domain" description="HTH gntR-type" evidence="6">
    <location>
        <begin position="11"/>
        <end position="79"/>
    </location>
</feature>
<dbReference type="Gene3D" id="1.10.10.10">
    <property type="entry name" value="Winged helix-like DNA-binding domain superfamily/Winged helix DNA-binding domain"/>
    <property type="match status" value="1"/>
</dbReference>
<gene>
    <name evidence="7" type="ORF">GGQ74_002030</name>
</gene>
<dbReference type="Pfam" id="PF00392">
    <property type="entry name" value="GntR"/>
    <property type="match status" value="1"/>
</dbReference>
<dbReference type="InterPro" id="IPR036390">
    <property type="entry name" value="WH_DNA-bd_sf"/>
</dbReference>
<keyword evidence="4 7" id="KW-0238">DNA-binding</keyword>
<dbReference type="AlphaFoldDB" id="A0A846QME6"/>
<dbReference type="PANTHER" id="PTHR46577">
    <property type="entry name" value="HTH-TYPE TRANSCRIPTIONAL REGULATORY PROTEIN GABR"/>
    <property type="match status" value="1"/>
</dbReference>
<organism evidence="7 8">
    <name type="scientific">Desulfobaculum xiamenense</name>
    <dbReference type="NCBI Taxonomy" id="995050"/>
    <lineage>
        <taxon>Bacteria</taxon>
        <taxon>Pseudomonadati</taxon>
        <taxon>Thermodesulfobacteriota</taxon>
        <taxon>Desulfovibrionia</taxon>
        <taxon>Desulfovibrionales</taxon>
        <taxon>Desulfovibrionaceae</taxon>
        <taxon>Desulfobaculum</taxon>
    </lineage>
</organism>
<keyword evidence="5" id="KW-0804">Transcription</keyword>
<dbReference type="InterPro" id="IPR015424">
    <property type="entry name" value="PyrdxlP-dep_Trfase"/>
</dbReference>
<comment type="caution">
    <text evidence="7">The sequence shown here is derived from an EMBL/GenBank/DDBJ whole genome shotgun (WGS) entry which is preliminary data.</text>
</comment>
<dbReference type="Proteomes" id="UP000580856">
    <property type="component" value="Unassembled WGS sequence"/>
</dbReference>
<keyword evidence="8" id="KW-1185">Reference proteome</keyword>
<dbReference type="InterPro" id="IPR004839">
    <property type="entry name" value="Aminotransferase_I/II_large"/>
</dbReference>
<evidence type="ECO:0000256" key="1">
    <source>
        <dbReference type="ARBA" id="ARBA00005384"/>
    </source>
</evidence>
<dbReference type="InterPro" id="IPR051446">
    <property type="entry name" value="HTH_trans_reg/aminotransferase"/>
</dbReference>
<dbReference type="GO" id="GO:0030170">
    <property type="term" value="F:pyridoxal phosphate binding"/>
    <property type="evidence" value="ECO:0007669"/>
    <property type="project" value="InterPro"/>
</dbReference>
<proteinExistence type="inferred from homology"/>
<evidence type="ECO:0000256" key="2">
    <source>
        <dbReference type="ARBA" id="ARBA00022898"/>
    </source>
</evidence>
<dbReference type="Pfam" id="PF00155">
    <property type="entry name" value="Aminotran_1_2"/>
    <property type="match status" value="1"/>
</dbReference>
<dbReference type="InterPro" id="IPR015421">
    <property type="entry name" value="PyrdxlP-dep_Trfase_major"/>
</dbReference>
<dbReference type="PANTHER" id="PTHR46577:SF2">
    <property type="entry name" value="TRANSCRIPTIONAL REGULATORY PROTEIN"/>
    <property type="match status" value="1"/>
</dbReference>
<dbReference type="Gene3D" id="3.90.1150.10">
    <property type="entry name" value="Aspartate Aminotransferase, domain 1"/>
    <property type="match status" value="1"/>
</dbReference>
<dbReference type="CDD" id="cd00609">
    <property type="entry name" value="AAT_like"/>
    <property type="match status" value="1"/>
</dbReference>
<evidence type="ECO:0000313" key="7">
    <source>
        <dbReference type="EMBL" id="NJB68357.1"/>
    </source>
</evidence>
<dbReference type="SUPFAM" id="SSF46785">
    <property type="entry name" value="Winged helix' DNA-binding domain"/>
    <property type="match status" value="1"/>
</dbReference>
<dbReference type="Gene3D" id="3.40.640.10">
    <property type="entry name" value="Type I PLP-dependent aspartate aminotransferase-like (Major domain)"/>
    <property type="match status" value="1"/>
</dbReference>
<dbReference type="RefSeq" id="WP_167941431.1">
    <property type="nucleotide sequence ID" value="NZ_JAATJA010000002.1"/>
</dbReference>
<dbReference type="PROSITE" id="PS50949">
    <property type="entry name" value="HTH_GNTR"/>
    <property type="match status" value="1"/>
</dbReference>
<dbReference type="SMART" id="SM00345">
    <property type="entry name" value="HTH_GNTR"/>
    <property type="match status" value="1"/>
</dbReference>
<dbReference type="InterPro" id="IPR036388">
    <property type="entry name" value="WH-like_DNA-bd_sf"/>
</dbReference>
<dbReference type="InterPro" id="IPR000524">
    <property type="entry name" value="Tscrpt_reg_HTH_GntR"/>
</dbReference>
<evidence type="ECO:0000256" key="4">
    <source>
        <dbReference type="ARBA" id="ARBA00023125"/>
    </source>
</evidence>
<evidence type="ECO:0000259" key="6">
    <source>
        <dbReference type="PROSITE" id="PS50949"/>
    </source>
</evidence>
<evidence type="ECO:0000313" key="8">
    <source>
        <dbReference type="Proteomes" id="UP000580856"/>
    </source>
</evidence>
<comment type="similarity">
    <text evidence="1">In the C-terminal section; belongs to the class-I pyridoxal-phosphate-dependent aminotransferase family.</text>
</comment>
<keyword evidence="3" id="KW-0805">Transcription regulation</keyword>
<protein>
    <submittedName>
        <fullName evidence="7">DNA-binding transcriptional MocR family regulator</fullName>
    </submittedName>
</protein>
<evidence type="ECO:0000256" key="5">
    <source>
        <dbReference type="ARBA" id="ARBA00023163"/>
    </source>
</evidence>
<dbReference type="CDD" id="cd07377">
    <property type="entry name" value="WHTH_GntR"/>
    <property type="match status" value="1"/>
</dbReference>
<keyword evidence="2" id="KW-0663">Pyridoxal phosphate</keyword>
<sequence>MIEQTENWKDQFRYQSVEQHIMGLIESGTLGRGDKLPSLRTLSRTMSLSISTISQAYVELEKKGVVESRPRSGFFVRASSHRLPAPTRCDPTPAEPKRVSRNKLILTVLETVGNKEIVPLGVICPGTELLPGKSMARIMNQVVRENADTSLAYETVSGNPELRRQLAFQALERGDRFGPDDMIITNGAIEAVYITLRSLTRPGDIVCIQSPSYYCFLQLLETLGLRVVEISSCPNYGIDPAELREVLDKYDIRACIFSPNFNNPDGSLTPDDAKKEIVSMLAERDIPLVEDDVAGDLHFGPVRPATFKHFDERGLVVLCSSFSKTIAPGYRIGWMVPGRFRDKALEIKATTNVCGASPTQMAVAEFLRQGLYERHIKRLRAAFAKQADTMHLHMGRHFPPGTRVTRPQGGMVLWVELPESVDSVKYFYAAKAEGVGIAPGSIFSTQNKFNNFIRLSCGGAWTPEIENGLSVLGDIATGMAR</sequence>